<organism evidence="1">
    <name type="scientific">Mytilinidion resinicola</name>
    <dbReference type="NCBI Taxonomy" id="574789"/>
    <lineage>
        <taxon>Eukaryota</taxon>
        <taxon>Fungi</taxon>
        <taxon>Dikarya</taxon>
        <taxon>Ascomycota</taxon>
        <taxon>Pezizomycotina</taxon>
        <taxon>Dothideomycetes</taxon>
        <taxon>Pleosporomycetidae</taxon>
        <taxon>Mytilinidiales</taxon>
        <taxon>Mytilinidiaceae</taxon>
        <taxon>Mytilinidion</taxon>
    </lineage>
</organism>
<reference evidence="3" key="3">
    <citation type="submission" date="2025-04" db="UniProtKB">
        <authorList>
            <consortium name="RefSeq"/>
        </authorList>
    </citation>
    <scope>IDENTIFICATION</scope>
    <source>
        <strain evidence="3">CBS 304.34</strain>
    </source>
</reference>
<dbReference type="EMBL" id="MU003695">
    <property type="protein sequence ID" value="KAF2814026.1"/>
    <property type="molecule type" value="Genomic_DNA"/>
</dbReference>
<reference evidence="1 3" key="1">
    <citation type="journal article" date="2020" name="Stud. Mycol.">
        <title>101 Dothideomycetes genomes: a test case for predicting lifestyles and emergence of pathogens.</title>
        <authorList>
            <person name="Haridas S."/>
            <person name="Albert R."/>
            <person name="Binder M."/>
            <person name="Bloem J."/>
            <person name="Labutti K."/>
            <person name="Salamov A."/>
            <person name="Andreopoulos B."/>
            <person name="Baker S."/>
            <person name="Barry K."/>
            <person name="Bills G."/>
            <person name="Bluhm B."/>
            <person name="Cannon C."/>
            <person name="Castanera R."/>
            <person name="Culley D."/>
            <person name="Daum C."/>
            <person name="Ezra D."/>
            <person name="Gonzalez J."/>
            <person name="Henrissat B."/>
            <person name="Kuo A."/>
            <person name="Liang C."/>
            <person name="Lipzen A."/>
            <person name="Lutzoni F."/>
            <person name="Magnuson J."/>
            <person name="Mondo S."/>
            <person name="Nolan M."/>
            <person name="Ohm R."/>
            <person name="Pangilinan J."/>
            <person name="Park H.-J."/>
            <person name="Ramirez L."/>
            <person name="Alfaro M."/>
            <person name="Sun H."/>
            <person name="Tritt A."/>
            <person name="Yoshinaga Y."/>
            <person name="Zwiers L.-H."/>
            <person name="Turgeon B."/>
            <person name="Goodwin S."/>
            <person name="Spatafora J."/>
            <person name="Crous P."/>
            <person name="Grigoriev I."/>
        </authorList>
    </citation>
    <scope>NUCLEOTIDE SEQUENCE</scope>
    <source>
        <strain evidence="1 3">CBS 304.34</strain>
    </source>
</reference>
<evidence type="ECO:0000313" key="1">
    <source>
        <dbReference type="EMBL" id="KAF2814026.1"/>
    </source>
</evidence>
<sequence>METHIRSITRADPNNPRGPPRTYALVSHNDVPPRVGVDLCICCWKPGPENFYWCPRKCMWCQDKINHKGFACPLYIKNSKWWQRKIGHEPKGFAETVGSQLSEQGLTSFTKSNETKRQHAFEEADLHAKRMRAGPGVPPAAPFVDRQEGSLAGYQLYTPSGYPFGFAENGTPYYGPPPGLQPSS</sequence>
<dbReference type="GeneID" id="54454394"/>
<reference evidence="3" key="2">
    <citation type="submission" date="2020-04" db="EMBL/GenBank/DDBJ databases">
        <authorList>
            <consortium name="NCBI Genome Project"/>
        </authorList>
    </citation>
    <scope>NUCLEOTIDE SEQUENCE</scope>
    <source>
        <strain evidence="3">CBS 304.34</strain>
    </source>
</reference>
<evidence type="ECO:0000313" key="2">
    <source>
        <dbReference type="Proteomes" id="UP000504636"/>
    </source>
</evidence>
<dbReference type="AlphaFoldDB" id="A0A6A6YYK8"/>
<dbReference type="Proteomes" id="UP000504636">
    <property type="component" value="Unplaced"/>
</dbReference>
<keyword evidence="2" id="KW-1185">Reference proteome</keyword>
<protein>
    <submittedName>
        <fullName evidence="1 3">Uncharacterized protein</fullName>
    </submittedName>
</protein>
<gene>
    <name evidence="1 3" type="ORF">BDZ99DRAFT_230316</name>
</gene>
<evidence type="ECO:0000313" key="3">
    <source>
        <dbReference type="RefSeq" id="XP_033580990.1"/>
    </source>
</evidence>
<proteinExistence type="predicted"/>
<dbReference type="RefSeq" id="XP_033580990.1">
    <property type="nucleotide sequence ID" value="XM_033713501.1"/>
</dbReference>
<name>A0A6A6YYK8_9PEZI</name>
<accession>A0A6A6YYK8</accession>